<dbReference type="Gene3D" id="3.20.20.450">
    <property type="entry name" value="EAL domain"/>
    <property type="match status" value="1"/>
</dbReference>
<dbReference type="AlphaFoldDB" id="A0A839CHE5"/>
<dbReference type="Pfam" id="PF00563">
    <property type="entry name" value="EAL"/>
    <property type="match status" value="1"/>
</dbReference>
<evidence type="ECO:0000256" key="4">
    <source>
        <dbReference type="ARBA" id="ARBA00022636"/>
    </source>
</evidence>
<dbReference type="GO" id="GO:0005886">
    <property type="term" value="C:plasma membrane"/>
    <property type="evidence" value="ECO:0007669"/>
    <property type="project" value="UniProtKB-SubCell"/>
</dbReference>
<keyword evidence="4" id="KW-0973">c-di-GMP</keyword>
<dbReference type="EC" id="3.1.4.52" evidence="2"/>
<dbReference type="InterPro" id="IPR001633">
    <property type="entry name" value="EAL_dom"/>
</dbReference>
<dbReference type="Pfam" id="PF12792">
    <property type="entry name" value="CSS-motif"/>
    <property type="match status" value="1"/>
</dbReference>
<keyword evidence="3" id="KW-1003">Cell membrane</keyword>
<evidence type="ECO:0000256" key="3">
    <source>
        <dbReference type="ARBA" id="ARBA00022475"/>
    </source>
</evidence>
<accession>A0A839CHE5</accession>
<organism evidence="12 13">
    <name type="scientific">Klebsiella grimontii</name>
    <dbReference type="NCBI Taxonomy" id="2058152"/>
    <lineage>
        <taxon>Bacteria</taxon>
        <taxon>Pseudomonadati</taxon>
        <taxon>Pseudomonadota</taxon>
        <taxon>Gammaproteobacteria</taxon>
        <taxon>Enterobacterales</taxon>
        <taxon>Enterobacteriaceae</taxon>
        <taxon>Klebsiella/Raoultella group</taxon>
        <taxon>Klebsiella</taxon>
    </lineage>
</organism>
<dbReference type="InterPro" id="IPR035919">
    <property type="entry name" value="EAL_sf"/>
</dbReference>
<comment type="caution">
    <text evidence="12">The sequence shown here is derived from an EMBL/GenBank/DDBJ whole genome shotgun (WGS) entry which is preliminary data.</text>
</comment>
<dbReference type="InterPro" id="IPR050706">
    <property type="entry name" value="Cyclic-di-GMP_PDE-like"/>
</dbReference>
<dbReference type="SMART" id="SM00052">
    <property type="entry name" value="EAL"/>
    <property type="match status" value="1"/>
</dbReference>
<evidence type="ECO:0000256" key="5">
    <source>
        <dbReference type="ARBA" id="ARBA00022692"/>
    </source>
</evidence>
<feature type="domain" description="EAL" evidence="11">
    <location>
        <begin position="268"/>
        <end position="516"/>
    </location>
</feature>
<gene>
    <name evidence="12" type="ORF">HV064_02705</name>
</gene>
<evidence type="ECO:0000256" key="2">
    <source>
        <dbReference type="ARBA" id="ARBA00012282"/>
    </source>
</evidence>
<proteinExistence type="predicted"/>
<dbReference type="SUPFAM" id="SSF141868">
    <property type="entry name" value="EAL domain-like"/>
    <property type="match status" value="1"/>
</dbReference>
<protein>
    <recommendedName>
        <fullName evidence="2">cyclic-guanylate-specific phosphodiesterase</fullName>
        <ecNumber evidence="2">3.1.4.52</ecNumber>
    </recommendedName>
</protein>
<dbReference type="PANTHER" id="PTHR33121">
    <property type="entry name" value="CYCLIC DI-GMP PHOSPHODIESTERASE PDEF"/>
    <property type="match status" value="1"/>
</dbReference>
<evidence type="ECO:0000256" key="9">
    <source>
        <dbReference type="ARBA" id="ARBA00034290"/>
    </source>
</evidence>
<feature type="transmembrane region" description="Helical" evidence="10">
    <location>
        <begin position="7"/>
        <end position="29"/>
    </location>
</feature>
<evidence type="ECO:0000256" key="1">
    <source>
        <dbReference type="ARBA" id="ARBA00004651"/>
    </source>
</evidence>
<reference evidence="12 13" key="1">
    <citation type="submission" date="2020-06" db="EMBL/GenBank/DDBJ databases">
        <title>REHAB project genomes.</title>
        <authorList>
            <person name="Shaw L.P."/>
        </authorList>
    </citation>
    <scope>NUCLEOTIDE SEQUENCE [LARGE SCALE GENOMIC DNA]</scope>
    <source>
        <strain evidence="12 13">RHBSTW-00092</strain>
    </source>
</reference>
<dbReference type="RefSeq" id="WP_064342286.1">
    <property type="nucleotide sequence ID" value="NZ_CABGNE010000001.1"/>
</dbReference>
<evidence type="ECO:0000313" key="12">
    <source>
        <dbReference type="EMBL" id="MBA8122836.1"/>
    </source>
</evidence>
<dbReference type="CDD" id="cd01948">
    <property type="entry name" value="EAL"/>
    <property type="match status" value="1"/>
</dbReference>
<sequence>MTTRHQVSLVTGVLILAIILPVILSIWLATQQAKEQFYSELDNFSVRVLARVQQVADQAREALKEADAHTATTCSPEHLLTMRRIAYTHRYIQEVLWLREGIPQCSSLEEHQVSVTFPAPDHLTADGYRTWLTSVSDLGLKHKMTAMGSEHHVVMIDPVSFIDVIPLGHEEIHTLLFGTKRDQIIISSKPLSAAVWEKIKHLDAETLTLDSTVYRLHRIPELGLAIATWSSTVPLQNKLHQQLMLWLPIGLFTSLLASFLLLRLLRRLRSPRNGMLDALNSHAIQVYYQPIISLQSGKIVGAEALARWRQPDGSFLSPDIFIPLAEQTGLITRLTEDIVRKIFADLGTWLRRRPEIHISINLSVDDLRSPKLPLLLQEQLQFWGISAQQIILEITERGFVDPQTTLPVLAGYRQAGHRISIDDFGTGYSSLSYLQKLDVDTLKIDKSFVDTLEYELLTPHIIEMAKALNLATVAEGVETEGQRDWLRMHGVQYAQGWLYSKALPKEKFILWAENNLKADSAPSVVAHL</sequence>
<dbReference type="GO" id="GO:0071111">
    <property type="term" value="F:cyclic-guanylate-specific phosphodiesterase activity"/>
    <property type="evidence" value="ECO:0007669"/>
    <property type="project" value="UniProtKB-EC"/>
</dbReference>
<evidence type="ECO:0000256" key="10">
    <source>
        <dbReference type="SAM" id="Phobius"/>
    </source>
</evidence>
<feature type="transmembrane region" description="Helical" evidence="10">
    <location>
        <begin position="243"/>
        <end position="265"/>
    </location>
</feature>
<dbReference type="InterPro" id="IPR024744">
    <property type="entry name" value="CSS-motif_dom"/>
</dbReference>
<evidence type="ECO:0000259" key="11">
    <source>
        <dbReference type="PROSITE" id="PS50883"/>
    </source>
</evidence>
<evidence type="ECO:0000256" key="8">
    <source>
        <dbReference type="ARBA" id="ARBA00023136"/>
    </source>
</evidence>
<keyword evidence="6" id="KW-0378">Hydrolase</keyword>
<evidence type="ECO:0000256" key="7">
    <source>
        <dbReference type="ARBA" id="ARBA00022989"/>
    </source>
</evidence>
<dbReference type="Proteomes" id="UP000557483">
    <property type="component" value="Unassembled WGS sequence"/>
</dbReference>
<keyword evidence="7 10" id="KW-1133">Transmembrane helix</keyword>
<comment type="subcellular location">
    <subcellularLocation>
        <location evidence="1">Cell membrane</location>
        <topology evidence="1">Multi-pass membrane protein</topology>
    </subcellularLocation>
</comment>
<evidence type="ECO:0000256" key="6">
    <source>
        <dbReference type="ARBA" id="ARBA00022801"/>
    </source>
</evidence>
<keyword evidence="5 10" id="KW-0812">Transmembrane</keyword>
<evidence type="ECO:0000313" key="13">
    <source>
        <dbReference type="Proteomes" id="UP000557483"/>
    </source>
</evidence>
<keyword evidence="8 10" id="KW-0472">Membrane</keyword>
<dbReference type="PANTHER" id="PTHR33121:SF81">
    <property type="entry name" value="CYCLIC DI-GMP PHOSPHODIESTERASE PDEB-RELATED"/>
    <property type="match status" value="1"/>
</dbReference>
<dbReference type="PROSITE" id="PS50883">
    <property type="entry name" value="EAL"/>
    <property type="match status" value="1"/>
</dbReference>
<comment type="catalytic activity">
    <reaction evidence="9">
        <text>3',3'-c-di-GMP + H2O = 5'-phosphoguanylyl(3'-&gt;5')guanosine + H(+)</text>
        <dbReference type="Rhea" id="RHEA:24902"/>
        <dbReference type="ChEBI" id="CHEBI:15377"/>
        <dbReference type="ChEBI" id="CHEBI:15378"/>
        <dbReference type="ChEBI" id="CHEBI:58754"/>
        <dbReference type="ChEBI" id="CHEBI:58805"/>
        <dbReference type="EC" id="3.1.4.52"/>
    </reaction>
</comment>
<name>A0A839CHE5_9ENTR</name>
<dbReference type="EMBL" id="JABXRN010000001">
    <property type="protein sequence ID" value="MBA8122836.1"/>
    <property type="molecule type" value="Genomic_DNA"/>
</dbReference>